<dbReference type="GO" id="GO:0009307">
    <property type="term" value="P:DNA restriction-modification system"/>
    <property type="evidence" value="ECO:0007669"/>
    <property type="project" value="UniProtKB-KW"/>
</dbReference>
<organism evidence="5 6">
    <name type="scientific">Psychroflexus sediminis</name>
    <dbReference type="NCBI Taxonomy" id="470826"/>
    <lineage>
        <taxon>Bacteria</taxon>
        <taxon>Pseudomonadati</taxon>
        <taxon>Bacteroidota</taxon>
        <taxon>Flavobacteriia</taxon>
        <taxon>Flavobacteriales</taxon>
        <taxon>Flavobacteriaceae</taxon>
        <taxon>Psychroflexus</taxon>
    </lineage>
</organism>
<dbReference type="Gene3D" id="1.10.287.1120">
    <property type="entry name" value="Bipartite methylase S protein"/>
    <property type="match status" value="1"/>
</dbReference>
<evidence type="ECO:0000256" key="2">
    <source>
        <dbReference type="ARBA" id="ARBA00022747"/>
    </source>
</evidence>
<dbReference type="RefSeq" id="WP_093368125.1">
    <property type="nucleotide sequence ID" value="NZ_FNCW01000008.1"/>
</dbReference>
<dbReference type="OrthoDB" id="667970at2"/>
<protein>
    <submittedName>
        <fullName evidence="5">Type I restriction enzyme, S subunit</fullName>
    </submittedName>
</protein>
<dbReference type="CDD" id="cd17291">
    <property type="entry name" value="RMtype1_S_MgeORF438P-TRD-CR_like"/>
    <property type="match status" value="1"/>
</dbReference>
<dbReference type="PANTHER" id="PTHR30408">
    <property type="entry name" value="TYPE-1 RESTRICTION ENZYME ECOKI SPECIFICITY PROTEIN"/>
    <property type="match status" value="1"/>
</dbReference>
<keyword evidence="3" id="KW-0238">DNA-binding</keyword>
<dbReference type="EMBL" id="FNCW01000008">
    <property type="protein sequence ID" value="SDG82350.1"/>
    <property type="molecule type" value="Genomic_DNA"/>
</dbReference>
<dbReference type="GO" id="GO:0003677">
    <property type="term" value="F:DNA binding"/>
    <property type="evidence" value="ECO:0007669"/>
    <property type="project" value="UniProtKB-KW"/>
</dbReference>
<evidence type="ECO:0000313" key="5">
    <source>
        <dbReference type="EMBL" id="SDG82350.1"/>
    </source>
</evidence>
<dbReference type="Gene3D" id="3.90.220.20">
    <property type="entry name" value="DNA methylase specificity domains"/>
    <property type="match status" value="2"/>
</dbReference>
<dbReference type="InterPro" id="IPR052021">
    <property type="entry name" value="Type-I_RS_S_subunit"/>
</dbReference>
<dbReference type="InterPro" id="IPR044946">
    <property type="entry name" value="Restrct_endonuc_typeI_TRD_sf"/>
</dbReference>
<evidence type="ECO:0000256" key="3">
    <source>
        <dbReference type="ARBA" id="ARBA00023125"/>
    </source>
</evidence>
<evidence type="ECO:0000256" key="1">
    <source>
        <dbReference type="ARBA" id="ARBA00010923"/>
    </source>
</evidence>
<gene>
    <name evidence="5" type="ORF">SAMN04488027_10847</name>
</gene>
<dbReference type="PANTHER" id="PTHR30408:SF12">
    <property type="entry name" value="TYPE I RESTRICTION ENZYME MJAVIII SPECIFICITY SUBUNIT"/>
    <property type="match status" value="1"/>
</dbReference>
<accession>A0A1G7XFN3</accession>
<sequence>MSDERQLEPKLRFPEFDGEWEKTSLKNISKNISYGMNASAKKFDGKNKYLRITDIDEESREFKPNPLTSPSGKIDEKFVLKEGDILFTRTGASVGKSYLYNKDDGRLLFAGFLIRFNILKANPKFIFLQTLRRKYNQWVYVYSIRSGQPGLNAEEYKSFEVYSTAIQEQQKIADFLSSIDTHIQTLEKKKEALELYKKGVTQKIFKQEIRFKNDDDNGFPKWKKKKLGKVCSINKGEQLNKIELFESGKYPSISGGINPSGYTDKWNQDKNTIIISEGGNSCGYVNFITQKFWCGGHCYSLIINDNSIEKIFLYHLLKFYEPNIMRLRVGSGLPNIQKKDLSKFKLIIPSLAEQTKIADFLSAIDQQIQGINQQIEYTKTYKKGLLQLMFV</sequence>
<keyword evidence="6" id="KW-1185">Reference proteome</keyword>
<feature type="domain" description="Type I restriction modification DNA specificity" evidence="4">
    <location>
        <begin position="19"/>
        <end position="194"/>
    </location>
</feature>
<dbReference type="SUPFAM" id="SSF116734">
    <property type="entry name" value="DNA methylase specificity domain"/>
    <property type="match status" value="2"/>
</dbReference>
<dbReference type="CDD" id="cd17521">
    <property type="entry name" value="RMtype1_S_Sau13435ORF2165P_TRD2-CR2_like"/>
    <property type="match status" value="1"/>
</dbReference>
<comment type="similarity">
    <text evidence="1">Belongs to the type-I restriction system S methylase family.</text>
</comment>
<dbReference type="Pfam" id="PF01420">
    <property type="entry name" value="Methylase_S"/>
    <property type="match status" value="2"/>
</dbReference>
<dbReference type="InterPro" id="IPR000055">
    <property type="entry name" value="Restrct_endonuc_typeI_TRD"/>
</dbReference>
<reference evidence="5 6" key="1">
    <citation type="submission" date="2016-10" db="EMBL/GenBank/DDBJ databases">
        <authorList>
            <person name="de Groot N.N."/>
        </authorList>
    </citation>
    <scope>NUCLEOTIDE SEQUENCE [LARGE SCALE GENOMIC DNA]</scope>
    <source>
        <strain evidence="5 6">DSM 19803</strain>
    </source>
</reference>
<evidence type="ECO:0000313" key="6">
    <source>
        <dbReference type="Proteomes" id="UP000199296"/>
    </source>
</evidence>
<dbReference type="Proteomes" id="UP000199296">
    <property type="component" value="Unassembled WGS sequence"/>
</dbReference>
<evidence type="ECO:0000259" key="4">
    <source>
        <dbReference type="Pfam" id="PF01420"/>
    </source>
</evidence>
<dbReference type="STRING" id="470826.SAMN04488027_10847"/>
<dbReference type="AlphaFoldDB" id="A0A1G7XFN3"/>
<name>A0A1G7XFN3_9FLAO</name>
<feature type="domain" description="Type I restriction modification DNA specificity" evidence="4">
    <location>
        <begin position="221"/>
        <end position="376"/>
    </location>
</feature>
<keyword evidence="2" id="KW-0680">Restriction system</keyword>
<proteinExistence type="inferred from homology"/>